<dbReference type="Gene3D" id="1.10.260.40">
    <property type="entry name" value="lambda repressor-like DNA-binding domains"/>
    <property type="match status" value="1"/>
</dbReference>
<feature type="DNA-binding region" description="OmpR/PhoB-type" evidence="5">
    <location>
        <begin position="101"/>
        <end position="207"/>
    </location>
</feature>
<dbReference type="EMBL" id="SMKQ01000264">
    <property type="protein sequence ID" value="TDD33202.1"/>
    <property type="molecule type" value="Genomic_DNA"/>
</dbReference>
<dbReference type="InterPro" id="IPR036388">
    <property type="entry name" value="WH-like_DNA-bd_sf"/>
</dbReference>
<dbReference type="Pfam" id="PF13560">
    <property type="entry name" value="HTH_31"/>
    <property type="match status" value="1"/>
</dbReference>
<dbReference type="PANTHER" id="PTHR35807:SF1">
    <property type="entry name" value="TRANSCRIPTIONAL REGULATOR REDD"/>
    <property type="match status" value="1"/>
</dbReference>
<dbReference type="AlphaFoldDB" id="A0A4R4XRJ4"/>
<dbReference type="SUPFAM" id="SSF52540">
    <property type="entry name" value="P-loop containing nucleoside triphosphate hydrolases"/>
    <property type="match status" value="1"/>
</dbReference>
<dbReference type="Pfam" id="PF00486">
    <property type="entry name" value="Trans_reg_C"/>
    <property type="match status" value="1"/>
</dbReference>
<evidence type="ECO:0000256" key="2">
    <source>
        <dbReference type="ARBA" id="ARBA00023015"/>
    </source>
</evidence>
<dbReference type="CDD" id="cd15831">
    <property type="entry name" value="BTAD"/>
    <property type="match status" value="1"/>
</dbReference>
<dbReference type="GO" id="GO:0043531">
    <property type="term" value="F:ADP binding"/>
    <property type="evidence" value="ECO:0007669"/>
    <property type="project" value="InterPro"/>
</dbReference>
<dbReference type="InterPro" id="IPR011990">
    <property type="entry name" value="TPR-like_helical_dom_sf"/>
</dbReference>
<dbReference type="InterPro" id="IPR051677">
    <property type="entry name" value="AfsR-DnrI-RedD_regulator"/>
</dbReference>
<comment type="caution">
    <text evidence="8">The sequence shown here is derived from an EMBL/GenBank/DDBJ whole genome shotgun (WGS) entry which is preliminary data.</text>
</comment>
<evidence type="ECO:0000259" key="7">
    <source>
        <dbReference type="PROSITE" id="PS51755"/>
    </source>
</evidence>
<keyword evidence="9" id="KW-1185">Reference proteome</keyword>
<dbReference type="Proteomes" id="UP000295302">
    <property type="component" value="Unassembled WGS sequence"/>
</dbReference>
<dbReference type="Pfam" id="PF03704">
    <property type="entry name" value="BTAD"/>
    <property type="match status" value="1"/>
</dbReference>
<keyword evidence="2" id="KW-0805">Transcription regulation</keyword>
<dbReference type="Gene3D" id="1.25.40.10">
    <property type="entry name" value="Tetratricopeptide repeat domain"/>
    <property type="match status" value="1"/>
</dbReference>
<protein>
    <submittedName>
        <fullName evidence="8">Helix-turn-helix domain-containing protein</fullName>
    </submittedName>
</protein>
<dbReference type="SMART" id="SM01043">
    <property type="entry name" value="BTAD"/>
    <property type="match status" value="1"/>
</dbReference>
<comment type="similarity">
    <text evidence="1">Belongs to the AfsR/DnrI/RedD regulatory family.</text>
</comment>
<evidence type="ECO:0000256" key="1">
    <source>
        <dbReference type="ARBA" id="ARBA00005820"/>
    </source>
</evidence>
<dbReference type="InterPro" id="IPR016032">
    <property type="entry name" value="Sig_transdc_resp-reg_C-effctor"/>
</dbReference>
<dbReference type="InterPro" id="IPR010982">
    <property type="entry name" value="Lambda_DNA-bd_dom_sf"/>
</dbReference>
<dbReference type="Gene3D" id="3.40.50.300">
    <property type="entry name" value="P-loop containing nucleotide triphosphate hydrolases"/>
    <property type="match status" value="1"/>
</dbReference>
<dbReference type="Gene3D" id="1.10.10.10">
    <property type="entry name" value="Winged helix-like DNA-binding domain superfamily/Winged helix DNA-binding domain"/>
    <property type="match status" value="1"/>
</dbReference>
<feature type="domain" description="OmpR/PhoB-type" evidence="7">
    <location>
        <begin position="101"/>
        <end position="207"/>
    </location>
</feature>
<dbReference type="GO" id="GO:0000160">
    <property type="term" value="P:phosphorelay signal transduction system"/>
    <property type="evidence" value="ECO:0007669"/>
    <property type="project" value="InterPro"/>
</dbReference>
<dbReference type="OrthoDB" id="5521887at2"/>
<evidence type="ECO:0000259" key="6">
    <source>
        <dbReference type="PROSITE" id="PS50943"/>
    </source>
</evidence>
<dbReference type="GO" id="GO:0006355">
    <property type="term" value="P:regulation of DNA-templated transcription"/>
    <property type="evidence" value="ECO:0007669"/>
    <property type="project" value="InterPro"/>
</dbReference>
<dbReference type="SUPFAM" id="SSF46894">
    <property type="entry name" value="C-terminal effector domain of the bipartite response regulators"/>
    <property type="match status" value="1"/>
</dbReference>
<organism evidence="8 9">
    <name type="scientific">Nonomuraea terrae</name>
    <dbReference type="NCBI Taxonomy" id="2530383"/>
    <lineage>
        <taxon>Bacteria</taxon>
        <taxon>Bacillati</taxon>
        <taxon>Actinomycetota</taxon>
        <taxon>Actinomycetes</taxon>
        <taxon>Streptosporangiales</taxon>
        <taxon>Streptosporangiaceae</taxon>
        <taxon>Nonomuraea</taxon>
    </lineage>
</organism>
<evidence type="ECO:0000313" key="9">
    <source>
        <dbReference type="Proteomes" id="UP000295302"/>
    </source>
</evidence>
<dbReference type="Pfam" id="PF00931">
    <property type="entry name" value="NB-ARC"/>
    <property type="match status" value="1"/>
</dbReference>
<dbReference type="PANTHER" id="PTHR35807">
    <property type="entry name" value="TRANSCRIPTIONAL REGULATOR REDD-RELATED"/>
    <property type="match status" value="1"/>
</dbReference>
<dbReference type="SMART" id="SM00862">
    <property type="entry name" value="Trans_reg_C"/>
    <property type="match status" value="1"/>
</dbReference>
<dbReference type="PROSITE" id="PS50943">
    <property type="entry name" value="HTH_CROC1"/>
    <property type="match status" value="1"/>
</dbReference>
<dbReference type="SMART" id="SM00530">
    <property type="entry name" value="HTH_XRE"/>
    <property type="match status" value="1"/>
</dbReference>
<dbReference type="InterPro" id="IPR005158">
    <property type="entry name" value="BTAD"/>
</dbReference>
<gene>
    <name evidence="8" type="ORF">E1286_42600</name>
</gene>
<dbReference type="InterPro" id="IPR001867">
    <property type="entry name" value="OmpR/PhoB-type_DNA-bd"/>
</dbReference>
<dbReference type="PRINTS" id="PR00364">
    <property type="entry name" value="DISEASERSIST"/>
</dbReference>
<evidence type="ECO:0000313" key="8">
    <source>
        <dbReference type="EMBL" id="TDD33202.1"/>
    </source>
</evidence>
<dbReference type="InterPro" id="IPR001387">
    <property type="entry name" value="Cro/C1-type_HTH"/>
</dbReference>
<dbReference type="PROSITE" id="PS51755">
    <property type="entry name" value="OMPR_PHOB"/>
    <property type="match status" value="1"/>
</dbReference>
<sequence>MTLVYSARKLYATYDDGLVGDDTGGSKTMEPHVASFGRLLHERRTRLGLTQRELAERAGVSVRAVRYIERGEVQQPRQESVRSLAEAVGVDPDQLSLPAARGQKDADSSSLCLGILGSLTVRLGRRTVDIGSLKQRCMLGLLALQPNEVVSRDEIIDVLWGDDPPVTCVSLVHSYASRLRQTLEGSRQTSSREQHITATRQGYKLTVEPEQLDLFVFNDLVIRAREMHDDNEESALDLFHQGLSSWRGPVLADTVPGLRQHPAAIRLSHQRLAVVLAHADLAIQTGRPEQAVEHLRALACSEPLHEGMHARLMLALAGSGQRAAALQVFSDIRTRLSHELGVDPSEELKAAHLQVLRQEAPSEPVPETESRQRSALVMRMVAPAQLPPDVAGFTGRCRALDRLRDLVSPTVTGTGAKVIAVTGMAGVGKSALGVHWAHEMRGMFPDGQLYLELNGNSHTPLCPVEALRRLLSALGVPPDRIPAAQAEATALFRTLLADRRMLIVLDDAASTAQIRPLLPGNPDCLVLITSRTQLVSLTASDGAPLVNLDVLAPEESAALLATMLGRKRVAAEPEAAAMLAELCGHLPLALRIAATNLIVRPGRRLESFVAELRDGDRLSALRVDGDDLSIRDAIDISYRKLRPAARQLFRYLGRHAEPEITYVTAAATLGTAVHRVKPLLEQLCMASMLRRVAHDRYRMHGLLRYYAAEREQMETFTAMSECLG</sequence>
<dbReference type="CDD" id="cd00093">
    <property type="entry name" value="HTH_XRE"/>
    <property type="match status" value="1"/>
</dbReference>
<name>A0A4R4XRJ4_9ACTN</name>
<evidence type="ECO:0000256" key="5">
    <source>
        <dbReference type="PROSITE-ProRule" id="PRU01091"/>
    </source>
</evidence>
<dbReference type="InterPro" id="IPR027417">
    <property type="entry name" value="P-loop_NTPase"/>
</dbReference>
<feature type="domain" description="HTH cro/C1-type" evidence="6">
    <location>
        <begin position="40"/>
        <end position="95"/>
    </location>
</feature>
<proteinExistence type="inferred from homology"/>
<reference evidence="8 9" key="1">
    <citation type="submission" date="2019-03" db="EMBL/GenBank/DDBJ databases">
        <title>Draft genome sequences of novel Actinobacteria.</title>
        <authorList>
            <person name="Sahin N."/>
            <person name="Ay H."/>
            <person name="Saygin H."/>
        </authorList>
    </citation>
    <scope>NUCLEOTIDE SEQUENCE [LARGE SCALE GENOMIC DNA]</scope>
    <source>
        <strain evidence="8 9">CH32</strain>
    </source>
</reference>
<accession>A0A4R4XRJ4</accession>
<dbReference type="SUPFAM" id="SSF48452">
    <property type="entry name" value="TPR-like"/>
    <property type="match status" value="1"/>
</dbReference>
<keyword evidence="3 5" id="KW-0238">DNA-binding</keyword>
<dbReference type="InterPro" id="IPR002182">
    <property type="entry name" value="NB-ARC"/>
</dbReference>
<evidence type="ECO:0000256" key="3">
    <source>
        <dbReference type="ARBA" id="ARBA00023125"/>
    </source>
</evidence>
<keyword evidence="4" id="KW-0804">Transcription</keyword>
<evidence type="ECO:0000256" key="4">
    <source>
        <dbReference type="ARBA" id="ARBA00023163"/>
    </source>
</evidence>
<dbReference type="SUPFAM" id="SSF47413">
    <property type="entry name" value="lambda repressor-like DNA-binding domains"/>
    <property type="match status" value="1"/>
</dbReference>
<dbReference type="GO" id="GO:0003677">
    <property type="term" value="F:DNA binding"/>
    <property type="evidence" value="ECO:0007669"/>
    <property type="project" value="UniProtKB-UniRule"/>
</dbReference>